<keyword evidence="2" id="KW-0812">Transmembrane</keyword>
<feature type="compositionally biased region" description="Pro residues" evidence="1">
    <location>
        <begin position="406"/>
        <end position="426"/>
    </location>
</feature>
<evidence type="ECO:0000256" key="1">
    <source>
        <dbReference type="SAM" id="MobiDB-lite"/>
    </source>
</evidence>
<evidence type="ECO:0008006" key="6">
    <source>
        <dbReference type="Google" id="ProtNLM"/>
    </source>
</evidence>
<reference evidence="4" key="1">
    <citation type="submission" date="2019-06" db="EMBL/GenBank/DDBJ databases">
        <authorList>
            <person name="Zheng W."/>
        </authorList>
    </citation>
    <scope>NUCLEOTIDE SEQUENCE</scope>
    <source>
        <strain evidence="4">QDHG01</strain>
    </source>
</reference>
<accession>A0A8J8NQ34</accession>
<feature type="compositionally biased region" description="Polar residues" evidence="1">
    <location>
        <begin position="488"/>
        <end position="506"/>
    </location>
</feature>
<feature type="region of interest" description="Disordered" evidence="1">
    <location>
        <begin position="479"/>
        <end position="506"/>
    </location>
</feature>
<proteinExistence type="predicted"/>
<organism evidence="4 5">
    <name type="scientific">Halteria grandinella</name>
    <dbReference type="NCBI Taxonomy" id="5974"/>
    <lineage>
        <taxon>Eukaryota</taxon>
        <taxon>Sar</taxon>
        <taxon>Alveolata</taxon>
        <taxon>Ciliophora</taxon>
        <taxon>Intramacronucleata</taxon>
        <taxon>Spirotrichea</taxon>
        <taxon>Stichotrichia</taxon>
        <taxon>Sporadotrichida</taxon>
        <taxon>Halteriidae</taxon>
        <taxon>Halteria</taxon>
    </lineage>
</organism>
<evidence type="ECO:0000256" key="2">
    <source>
        <dbReference type="SAM" id="Phobius"/>
    </source>
</evidence>
<keyword evidence="2" id="KW-1133">Transmembrane helix</keyword>
<feature type="region of interest" description="Disordered" evidence="1">
    <location>
        <begin position="401"/>
        <end position="431"/>
    </location>
</feature>
<keyword evidence="2" id="KW-0472">Membrane</keyword>
<name>A0A8J8NQ34_HALGN</name>
<gene>
    <name evidence="4" type="ORF">FGO68_gene15274</name>
</gene>
<protein>
    <recommendedName>
        <fullName evidence="6">Transmembrane protein</fullName>
    </recommendedName>
</protein>
<evidence type="ECO:0000313" key="4">
    <source>
        <dbReference type="EMBL" id="TNV79807.1"/>
    </source>
</evidence>
<dbReference type="Proteomes" id="UP000785679">
    <property type="component" value="Unassembled WGS sequence"/>
</dbReference>
<dbReference type="EMBL" id="RRYP01008393">
    <property type="protein sequence ID" value="TNV79807.1"/>
    <property type="molecule type" value="Genomic_DNA"/>
</dbReference>
<evidence type="ECO:0000313" key="5">
    <source>
        <dbReference type="Proteomes" id="UP000785679"/>
    </source>
</evidence>
<keyword evidence="3" id="KW-0732">Signal</keyword>
<dbReference type="AlphaFoldDB" id="A0A8J8NQ34"/>
<evidence type="ECO:0000256" key="3">
    <source>
        <dbReference type="SAM" id="SignalP"/>
    </source>
</evidence>
<comment type="caution">
    <text evidence="4">The sequence shown here is derived from an EMBL/GenBank/DDBJ whole genome shotgun (WGS) entry which is preliminary data.</text>
</comment>
<keyword evidence="5" id="KW-1185">Reference proteome</keyword>
<feature type="transmembrane region" description="Helical" evidence="2">
    <location>
        <begin position="437"/>
        <end position="461"/>
    </location>
</feature>
<sequence>MQLISSALVLLIGAASGSYQASEPEEDYIKLEIIGQERGFTQIQIGNYQTSAYDLNQLPTPLINFDKMIIANKNITFGSALDYDVDKSTTFSIQKPEIHTLNTSFIDFTNYGETSINGTMIKEFTCLRKVRETCKPKQTRYLEFFLAWSSDPPIRVDDIFRSSVIGLSPSQSSNALSFLDQVVSQHETYQRQSISFIQKNDLYTLYLSYFNLAIPASQTFALQKLKTDKFGSVMYGIYAKSLFINETKIINQSLFVTFEPALTKSSLFFKSKTQYDEVVKVLLAIMNKNETLINTWERDGGCKGCKYTLFSASHSWTDSADILDYTNMNLTFDKFSLMMPLKGYIGYLTLNVAYYPNLPSTVPDVFLAVNRLQTGSRGFEFHIDFDRNILAMDSYYIDPRDGSWPPVDPPPPPPEPPVPPTPPTPIPDDESEKQKQLIIILSICGGSALLVVVLIIGCCCARKRKQRLTRERNESLNSLQVPSLDHNGINQSYENNGLIRDQNTTY</sequence>
<feature type="chain" id="PRO_5035238739" description="Transmembrane protein" evidence="3">
    <location>
        <begin position="18"/>
        <end position="506"/>
    </location>
</feature>
<feature type="signal peptide" evidence="3">
    <location>
        <begin position="1"/>
        <end position="17"/>
    </location>
</feature>